<dbReference type="Pfam" id="PF00271">
    <property type="entry name" value="Helicase_C"/>
    <property type="match status" value="1"/>
</dbReference>
<feature type="domain" description="Helicase C-terminal" evidence="10">
    <location>
        <begin position="435"/>
        <end position="588"/>
    </location>
</feature>
<keyword evidence="7" id="KW-0539">Nucleus</keyword>
<keyword evidence="6" id="KW-0067">ATP-binding</keyword>
<evidence type="ECO:0000313" key="11">
    <source>
        <dbReference type="EMBL" id="CAG9808563.1"/>
    </source>
</evidence>
<evidence type="ECO:0000256" key="8">
    <source>
        <dbReference type="SAM" id="MobiDB-lite"/>
    </source>
</evidence>
<feature type="region of interest" description="Disordered" evidence="8">
    <location>
        <begin position="818"/>
        <end position="841"/>
    </location>
</feature>
<keyword evidence="3" id="KW-0547">Nucleotide-binding</keyword>
<keyword evidence="5" id="KW-0347">Helicase</keyword>
<dbReference type="PROSITE" id="PS51194">
    <property type="entry name" value="HELICASE_CTER"/>
    <property type="match status" value="1"/>
</dbReference>
<dbReference type="InterPro" id="IPR044749">
    <property type="entry name" value="FANCM_DEXDc"/>
</dbReference>
<feature type="region of interest" description="Disordered" evidence="8">
    <location>
        <begin position="621"/>
        <end position="648"/>
    </location>
</feature>
<dbReference type="CDD" id="cd12091">
    <property type="entry name" value="FANCM_ID"/>
    <property type="match status" value="1"/>
</dbReference>
<comment type="subcellular location">
    <subcellularLocation>
        <location evidence="1">Nucleus</location>
    </subcellularLocation>
</comment>
<dbReference type="OrthoDB" id="6513042at2759"/>
<evidence type="ECO:0000313" key="12">
    <source>
        <dbReference type="Proteomes" id="UP001153620"/>
    </source>
</evidence>
<organism evidence="11 12">
    <name type="scientific">Chironomus riparius</name>
    <dbReference type="NCBI Taxonomy" id="315576"/>
    <lineage>
        <taxon>Eukaryota</taxon>
        <taxon>Metazoa</taxon>
        <taxon>Ecdysozoa</taxon>
        <taxon>Arthropoda</taxon>
        <taxon>Hexapoda</taxon>
        <taxon>Insecta</taxon>
        <taxon>Pterygota</taxon>
        <taxon>Neoptera</taxon>
        <taxon>Endopterygota</taxon>
        <taxon>Diptera</taxon>
        <taxon>Nematocera</taxon>
        <taxon>Chironomoidea</taxon>
        <taxon>Chironomidae</taxon>
        <taxon>Chironominae</taxon>
        <taxon>Chironomus</taxon>
    </lineage>
</organism>
<feature type="domain" description="Helicase ATP-binding" evidence="9">
    <location>
        <begin position="84"/>
        <end position="253"/>
    </location>
</feature>
<dbReference type="CDD" id="cd18033">
    <property type="entry name" value="DEXDc_FANCM"/>
    <property type="match status" value="1"/>
</dbReference>
<feature type="region of interest" description="Disordered" evidence="8">
    <location>
        <begin position="1169"/>
        <end position="1198"/>
    </location>
</feature>
<evidence type="ECO:0000256" key="6">
    <source>
        <dbReference type="ARBA" id="ARBA00022840"/>
    </source>
</evidence>
<feature type="region of interest" description="Disordered" evidence="8">
    <location>
        <begin position="1098"/>
        <end position="1126"/>
    </location>
</feature>
<evidence type="ECO:0000256" key="2">
    <source>
        <dbReference type="ARBA" id="ARBA00009889"/>
    </source>
</evidence>
<dbReference type="GO" id="GO:0005634">
    <property type="term" value="C:nucleus"/>
    <property type="evidence" value="ECO:0007669"/>
    <property type="project" value="UniProtKB-SubCell"/>
</dbReference>
<reference evidence="11" key="2">
    <citation type="submission" date="2022-10" db="EMBL/GenBank/DDBJ databases">
        <authorList>
            <consortium name="ENA_rothamsted_submissions"/>
            <consortium name="culmorum"/>
            <person name="King R."/>
        </authorList>
    </citation>
    <scope>NUCLEOTIDE SEQUENCE</scope>
</reference>
<dbReference type="EMBL" id="OU895879">
    <property type="protein sequence ID" value="CAG9808563.1"/>
    <property type="molecule type" value="Genomic_DNA"/>
</dbReference>
<feature type="compositionally biased region" description="Basic residues" evidence="8">
    <location>
        <begin position="623"/>
        <end position="636"/>
    </location>
</feature>
<evidence type="ECO:0000256" key="3">
    <source>
        <dbReference type="ARBA" id="ARBA00022741"/>
    </source>
</evidence>
<evidence type="ECO:0008006" key="13">
    <source>
        <dbReference type="Google" id="ProtNLM"/>
    </source>
</evidence>
<name>A0A9N9S349_9DIPT</name>
<dbReference type="InterPro" id="IPR006935">
    <property type="entry name" value="Helicase/UvrB_N"/>
</dbReference>
<sequence length="1397" mass="159998">MSVYTEADIQQELDDISAFCADINEEDEVSWLGQLDLDVTPNQSGINQSLDVSSSMLNELDENAKDSWLFPVKGFEKRDYQLNISKSALFNNTLVLLPTGLGKTFIASVVIYNFLRWFPQSKIVFMAPTRPLVHQQMSACYDVVGIPKTETAEMTGLTKSKKKRKENWDTKRVFFATPQVIQSDLKEGLFPSTSIRLLVFDEAHKAKGDYAYCKVIEAIYRVNNKFRVLALTATAGKTADVIQIIQNLLISKIEHRSEGSIDVHRYTHKKLIDIVPVKLSADIQEIYDTFLKVVDPIILELRKLGLIQTNQISKGYLIMQRKNLGENRTILNNQKSIAFGNFSAAIGFYHALEILQRHSVHLFLKTLRDDDDKKNFKFFIARDFKMTNYVKELEEKYDPVSPFKINIHPMPNGRVPDYPDNVDFGHPKFDILKTKLKEYFDNNGTKAIIFCEYRDTTHLIYVLLLQLRPQVMPSALIGQGGSLRQKDQMQIMKNFREGKTNTLVCTCVAEEGLDIGDVDLVICFDINSKSAVRFVQRIGRTARKRQGNVIVLATEGKELAISRDLLHSKDQMNKSMSRNMNNEITKYYYKGPKLFPKDFNPKCIEMKFIIPIEDVEEEEIVKNKSKGRKSTRKVGKKNNVEPKSSKESITNYLKPISKRSKKSLGTNDEIMEVDEVPIINDIEKLDVIDLGEAIEPANILDDPLKLVNRDINFNEVLDKYKSSVNELIEINGIKERIYLKNLIDLHAEKEMNTFMNLISFLNEPATKKTENFELEPGDIDLSLVEPVENTDQKIIERNERLKPKKRKFMPVTSKFNESNDILKSPEKSPEPKTQQFNFNSPLPIKFGDLRNSSTPIITRHFSPRISNLSSELNKFSPKPLQNFPLEQTKFSPLPISPLIRQSSDLNKVKDQNNLAKFLQPQKDVSKTAVQNVSKISHLDGNEEIKRKFDFLGIMSIEDIFEGCDSYFDYNNISKWSEPVQSTSKFTEKLQKSPIKDEVIDCSVNESATDNILKKFNIKNINDLFDSSNEEKSLKDIEKNIFNNDEIVSIGSDNTQVYDVDEEIAKIEESNRLIHESRLVPHKIEFSDEEYPEVIESSQKENLMQPSTSHDDSYLKKTNSKPNLSKLMSSMQSNGILTARTQDNRSPSTSQVQTQNVFTQMRFSTPPNQEITIRSDESTPEISNKSSFYQRTQNSSPITSRSMADQLEAIKSNFKSPAVRRKNLRKKRLPHSKFLQTQAVVDDHYASSDEPEDNDTSLNEFVCNDTVAHDDTMMHARYLKSLQSPSTARNGRFVLKQLQPANLSDIYSQMPHDEETFEDSDDSLGSFIVDGEVESVESEFDELELAENMLKEKRRKRKLKHNFGEQKKKRKIVMADSGSSDEDHELMKLRNEVLANPD</sequence>
<dbReference type="InterPro" id="IPR014001">
    <property type="entry name" value="Helicase_ATP-bd"/>
</dbReference>
<evidence type="ECO:0000256" key="1">
    <source>
        <dbReference type="ARBA" id="ARBA00004123"/>
    </source>
</evidence>
<dbReference type="FunFam" id="3.40.50.300:FF:000861">
    <property type="entry name" value="Fanconi anemia, complementation group M"/>
    <property type="match status" value="1"/>
</dbReference>
<dbReference type="Gene3D" id="1.20.1320.20">
    <property type="entry name" value="hef helicase domain"/>
    <property type="match status" value="1"/>
</dbReference>
<dbReference type="InterPro" id="IPR027417">
    <property type="entry name" value="P-loop_NTPase"/>
</dbReference>
<dbReference type="GO" id="GO:0045003">
    <property type="term" value="P:double-strand break repair via synthesis-dependent strand annealing"/>
    <property type="evidence" value="ECO:0007669"/>
    <property type="project" value="TreeGrafter"/>
</dbReference>
<dbReference type="GO" id="GO:0005524">
    <property type="term" value="F:ATP binding"/>
    <property type="evidence" value="ECO:0007669"/>
    <property type="project" value="UniProtKB-KW"/>
</dbReference>
<dbReference type="GO" id="GO:0009378">
    <property type="term" value="F:four-way junction helicase activity"/>
    <property type="evidence" value="ECO:0007669"/>
    <property type="project" value="TreeGrafter"/>
</dbReference>
<feature type="region of interest" description="Disordered" evidence="8">
    <location>
        <begin position="1359"/>
        <end position="1383"/>
    </location>
</feature>
<proteinExistence type="inferred from homology"/>
<comment type="similarity">
    <text evidence="2">Belongs to the DEAD box helicase family. DEAH subfamily. FANCM sub-subfamily.</text>
</comment>
<dbReference type="GO" id="GO:0016787">
    <property type="term" value="F:hydrolase activity"/>
    <property type="evidence" value="ECO:0007669"/>
    <property type="project" value="UniProtKB-KW"/>
</dbReference>
<feature type="compositionally biased region" description="Basic residues" evidence="8">
    <location>
        <begin position="1359"/>
        <end position="1371"/>
    </location>
</feature>
<feature type="compositionally biased region" description="Polar residues" evidence="8">
    <location>
        <begin position="831"/>
        <end position="840"/>
    </location>
</feature>
<evidence type="ECO:0000259" key="9">
    <source>
        <dbReference type="PROSITE" id="PS51192"/>
    </source>
</evidence>
<accession>A0A9N9S349</accession>
<dbReference type="SUPFAM" id="SSF52540">
    <property type="entry name" value="P-loop containing nucleoside triphosphate hydrolases"/>
    <property type="match status" value="1"/>
</dbReference>
<dbReference type="Gene3D" id="3.40.50.300">
    <property type="entry name" value="P-loop containing nucleotide triphosphate hydrolases"/>
    <property type="match status" value="2"/>
</dbReference>
<keyword evidence="4" id="KW-0378">Hydrolase</keyword>
<dbReference type="Pfam" id="PF04851">
    <property type="entry name" value="ResIII"/>
    <property type="match status" value="1"/>
</dbReference>
<dbReference type="GO" id="GO:0036297">
    <property type="term" value="P:interstrand cross-link repair"/>
    <property type="evidence" value="ECO:0007669"/>
    <property type="project" value="TreeGrafter"/>
</dbReference>
<dbReference type="GO" id="GO:0000400">
    <property type="term" value="F:four-way junction DNA binding"/>
    <property type="evidence" value="ECO:0007669"/>
    <property type="project" value="TreeGrafter"/>
</dbReference>
<dbReference type="Proteomes" id="UP001153620">
    <property type="component" value="Chromosome 3"/>
</dbReference>
<dbReference type="PANTHER" id="PTHR14025">
    <property type="entry name" value="FANCONI ANEMIA GROUP M FANCM FAMILY MEMBER"/>
    <property type="match status" value="1"/>
</dbReference>
<dbReference type="PROSITE" id="PS51192">
    <property type="entry name" value="HELICASE_ATP_BIND_1"/>
    <property type="match status" value="1"/>
</dbReference>
<feature type="compositionally biased region" description="Polar residues" evidence="8">
    <location>
        <begin position="1098"/>
        <end position="1107"/>
    </location>
</feature>
<dbReference type="SMART" id="SM00490">
    <property type="entry name" value="HELICc"/>
    <property type="match status" value="1"/>
</dbReference>
<reference evidence="11" key="1">
    <citation type="submission" date="2022-01" db="EMBL/GenBank/DDBJ databases">
        <authorList>
            <person name="King R."/>
        </authorList>
    </citation>
    <scope>NUCLEOTIDE SEQUENCE</scope>
</reference>
<evidence type="ECO:0000259" key="10">
    <source>
        <dbReference type="PROSITE" id="PS51194"/>
    </source>
</evidence>
<feature type="compositionally biased region" description="Polar residues" evidence="8">
    <location>
        <begin position="1115"/>
        <end position="1126"/>
    </location>
</feature>
<dbReference type="InterPro" id="IPR039686">
    <property type="entry name" value="FANCM/Mph1-like_ID"/>
</dbReference>
<gene>
    <name evidence="11" type="ORF">CHIRRI_LOCUS11401</name>
</gene>
<dbReference type="SMART" id="SM00487">
    <property type="entry name" value="DEXDc"/>
    <property type="match status" value="1"/>
</dbReference>
<feature type="compositionally biased region" description="Polar residues" evidence="8">
    <location>
        <begin position="1179"/>
        <end position="1198"/>
    </location>
</feature>
<dbReference type="PANTHER" id="PTHR14025:SF20">
    <property type="entry name" value="FANCONI ANEMIA GROUP M PROTEIN"/>
    <property type="match status" value="1"/>
</dbReference>
<keyword evidence="12" id="KW-1185">Reference proteome</keyword>
<evidence type="ECO:0000256" key="7">
    <source>
        <dbReference type="ARBA" id="ARBA00023242"/>
    </source>
</evidence>
<dbReference type="GO" id="GO:0043138">
    <property type="term" value="F:3'-5' DNA helicase activity"/>
    <property type="evidence" value="ECO:0007669"/>
    <property type="project" value="InterPro"/>
</dbReference>
<protein>
    <recommendedName>
        <fullName evidence="13">Fanconi anemia group M protein</fullName>
    </recommendedName>
</protein>
<evidence type="ECO:0000256" key="4">
    <source>
        <dbReference type="ARBA" id="ARBA00022801"/>
    </source>
</evidence>
<dbReference type="InterPro" id="IPR001650">
    <property type="entry name" value="Helicase_C-like"/>
</dbReference>
<evidence type="ECO:0000256" key="5">
    <source>
        <dbReference type="ARBA" id="ARBA00022806"/>
    </source>
</evidence>